<dbReference type="Gene3D" id="3.30.1180.10">
    <property type="match status" value="1"/>
</dbReference>
<feature type="non-terminal residue" evidence="2">
    <location>
        <position position="269"/>
    </location>
</feature>
<sequence>MKEAALFYFHIICKKRQQNLYYAPAKEERVMPNIQIVTDTGHNLPGDIRNQIPMIECPFRIHVGDDTFLDNGITLAELAELLKRRKGSYPKTAAPNFGDFIEVFKASQKKDGVLVVTIGSSYSATYSNAVVAVRLFREETGSDLPIEVVDSRGGTMEQGFLLMEAHHLIREGGSLDNVAEKLRNQADNDSLVFALRETTYLYRSGRAKTVQHLLASIIRVKPVLALKDGDLVLLDRVRGSDKAYDRVVEEVTTRSGGKIERLAIIGGID</sequence>
<organism evidence="2 3">
    <name type="scientific">Candidatus Woykebacteria bacterium RBG_19FT_COMBO_43_10</name>
    <dbReference type="NCBI Taxonomy" id="1802598"/>
    <lineage>
        <taxon>Bacteria</taxon>
        <taxon>Candidatus Woykeibacteriota</taxon>
    </lineage>
</organism>
<name>A0A1G1WGZ8_9BACT</name>
<dbReference type="Gene3D" id="3.40.50.10170">
    <property type="match status" value="1"/>
</dbReference>
<dbReference type="GO" id="GO:0008289">
    <property type="term" value="F:lipid binding"/>
    <property type="evidence" value="ECO:0007669"/>
    <property type="project" value="UniProtKB-KW"/>
</dbReference>
<dbReference type="InterPro" id="IPR043168">
    <property type="entry name" value="DegV_C"/>
</dbReference>
<dbReference type="SUPFAM" id="SSF82549">
    <property type="entry name" value="DAK1/DegV-like"/>
    <property type="match status" value="1"/>
</dbReference>
<evidence type="ECO:0000256" key="1">
    <source>
        <dbReference type="ARBA" id="ARBA00023121"/>
    </source>
</evidence>
<dbReference type="PANTHER" id="PTHR33434:SF2">
    <property type="entry name" value="FATTY ACID-BINDING PROTEIN TM_1468"/>
    <property type="match status" value="1"/>
</dbReference>
<dbReference type="Proteomes" id="UP000176645">
    <property type="component" value="Unassembled WGS sequence"/>
</dbReference>
<evidence type="ECO:0008006" key="4">
    <source>
        <dbReference type="Google" id="ProtNLM"/>
    </source>
</evidence>
<dbReference type="PANTHER" id="PTHR33434">
    <property type="entry name" value="DEGV DOMAIN-CONTAINING PROTEIN DR_1986-RELATED"/>
    <property type="match status" value="1"/>
</dbReference>
<dbReference type="NCBIfam" id="TIGR00762">
    <property type="entry name" value="DegV"/>
    <property type="match status" value="1"/>
</dbReference>
<dbReference type="PROSITE" id="PS51482">
    <property type="entry name" value="DEGV"/>
    <property type="match status" value="1"/>
</dbReference>
<evidence type="ECO:0000313" key="2">
    <source>
        <dbReference type="EMBL" id="OGY26914.1"/>
    </source>
</evidence>
<dbReference type="InterPro" id="IPR050270">
    <property type="entry name" value="DegV_domain_contain"/>
</dbReference>
<dbReference type="Pfam" id="PF02645">
    <property type="entry name" value="DegV"/>
    <property type="match status" value="1"/>
</dbReference>
<protein>
    <recommendedName>
        <fullName evidence="4">DegV family protein</fullName>
    </recommendedName>
</protein>
<dbReference type="AlphaFoldDB" id="A0A1G1WGZ8"/>
<comment type="caution">
    <text evidence="2">The sequence shown here is derived from an EMBL/GenBank/DDBJ whole genome shotgun (WGS) entry which is preliminary data.</text>
</comment>
<proteinExistence type="predicted"/>
<evidence type="ECO:0000313" key="3">
    <source>
        <dbReference type="Proteomes" id="UP000176645"/>
    </source>
</evidence>
<gene>
    <name evidence="2" type="ORF">A2Z42_00790</name>
</gene>
<reference evidence="2 3" key="1">
    <citation type="journal article" date="2016" name="Nat. Commun.">
        <title>Thousands of microbial genomes shed light on interconnected biogeochemical processes in an aquifer system.</title>
        <authorList>
            <person name="Anantharaman K."/>
            <person name="Brown C.T."/>
            <person name="Hug L.A."/>
            <person name="Sharon I."/>
            <person name="Castelle C.J."/>
            <person name="Probst A.J."/>
            <person name="Thomas B.C."/>
            <person name="Singh A."/>
            <person name="Wilkins M.J."/>
            <person name="Karaoz U."/>
            <person name="Brodie E.L."/>
            <person name="Williams K.H."/>
            <person name="Hubbard S.S."/>
            <person name="Banfield J.F."/>
        </authorList>
    </citation>
    <scope>NUCLEOTIDE SEQUENCE [LARGE SCALE GENOMIC DNA]</scope>
</reference>
<dbReference type="InterPro" id="IPR003797">
    <property type="entry name" value="DegV"/>
</dbReference>
<accession>A0A1G1WGZ8</accession>
<dbReference type="EMBL" id="MHCU01000053">
    <property type="protein sequence ID" value="OGY26914.1"/>
    <property type="molecule type" value="Genomic_DNA"/>
</dbReference>
<keyword evidence="1" id="KW-0446">Lipid-binding</keyword>